<dbReference type="Proteomes" id="UP001500618">
    <property type="component" value="Unassembled WGS sequence"/>
</dbReference>
<keyword evidence="1" id="KW-1133">Transmembrane helix</keyword>
<name>A0ABN2JCX0_9ACTN</name>
<dbReference type="SUPFAM" id="SSF117892">
    <property type="entry name" value="Band 7/SPFH domain"/>
    <property type="match status" value="1"/>
</dbReference>
<proteinExistence type="predicted"/>
<accession>A0ABN2JCX0</accession>
<protein>
    <submittedName>
        <fullName evidence="3">SPFH domain-containing protein</fullName>
    </submittedName>
</protein>
<feature type="transmembrane region" description="Helical" evidence="1">
    <location>
        <begin position="70"/>
        <end position="87"/>
    </location>
</feature>
<dbReference type="Pfam" id="PF01145">
    <property type="entry name" value="Band_7"/>
    <property type="match status" value="1"/>
</dbReference>
<evidence type="ECO:0000313" key="4">
    <source>
        <dbReference type="Proteomes" id="UP001500618"/>
    </source>
</evidence>
<dbReference type="PANTHER" id="PTHR43446:SF1">
    <property type="entry name" value="BAND 7 DOMAIN-CONTAINING PROTEIN"/>
    <property type="match status" value="1"/>
</dbReference>
<dbReference type="InterPro" id="IPR036013">
    <property type="entry name" value="Band_7/SPFH_dom_sf"/>
</dbReference>
<feature type="domain" description="Band 7" evidence="2">
    <location>
        <begin position="88"/>
        <end position="252"/>
    </location>
</feature>
<dbReference type="SMART" id="SM00244">
    <property type="entry name" value="PHB"/>
    <property type="match status" value="1"/>
</dbReference>
<keyword evidence="1" id="KW-0472">Membrane</keyword>
<gene>
    <name evidence="3" type="ORF">GCM10009765_82540</name>
</gene>
<comment type="caution">
    <text evidence="3">The sequence shown here is derived from an EMBL/GenBank/DDBJ whole genome shotgun (WGS) entry which is preliminary data.</text>
</comment>
<reference evidence="3 4" key="1">
    <citation type="journal article" date="2019" name="Int. J. Syst. Evol. Microbiol.">
        <title>The Global Catalogue of Microorganisms (GCM) 10K type strain sequencing project: providing services to taxonomists for standard genome sequencing and annotation.</title>
        <authorList>
            <consortium name="The Broad Institute Genomics Platform"/>
            <consortium name="The Broad Institute Genome Sequencing Center for Infectious Disease"/>
            <person name="Wu L."/>
            <person name="Ma J."/>
        </authorList>
    </citation>
    <scope>NUCLEOTIDE SEQUENCE [LARGE SCALE GENOMIC DNA]</scope>
    <source>
        <strain evidence="3 4">JCM 14718</strain>
    </source>
</reference>
<feature type="transmembrane region" description="Helical" evidence="1">
    <location>
        <begin position="29"/>
        <end position="50"/>
    </location>
</feature>
<evidence type="ECO:0000259" key="2">
    <source>
        <dbReference type="SMART" id="SM00244"/>
    </source>
</evidence>
<keyword evidence="1" id="KW-0812">Transmembrane</keyword>
<dbReference type="PANTHER" id="PTHR43446">
    <property type="entry name" value="MEMBRANE PROTEIN-RELATED"/>
    <property type="match status" value="1"/>
</dbReference>
<evidence type="ECO:0000256" key="1">
    <source>
        <dbReference type="SAM" id="Phobius"/>
    </source>
</evidence>
<organism evidence="3 4">
    <name type="scientific">Fodinicola feengrottensis</name>
    <dbReference type="NCBI Taxonomy" id="435914"/>
    <lineage>
        <taxon>Bacteria</taxon>
        <taxon>Bacillati</taxon>
        <taxon>Actinomycetota</taxon>
        <taxon>Actinomycetes</taxon>
        <taxon>Mycobacteriales</taxon>
        <taxon>Fodinicola</taxon>
    </lineage>
</organism>
<dbReference type="Gene3D" id="3.30.479.30">
    <property type="entry name" value="Band 7 domain"/>
    <property type="match status" value="1"/>
</dbReference>
<dbReference type="CDD" id="cd03402">
    <property type="entry name" value="SPFH_like_u2"/>
    <property type="match status" value="1"/>
</dbReference>
<keyword evidence="4" id="KW-1185">Reference proteome</keyword>
<dbReference type="InterPro" id="IPR001107">
    <property type="entry name" value="Band_7"/>
</dbReference>
<dbReference type="EMBL" id="BAAANY010000048">
    <property type="protein sequence ID" value="GAA1721895.1"/>
    <property type="molecule type" value="Genomic_DNA"/>
</dbReference>
<sequence length="320" mass="34398">MNTPNPEQLGLHLPAPQVREKLKPGAPGLVMFFVGLILLLGGLGLFVLGLGVVDSAILASFGLTSSGSNLLTVVVGVLAFVLGWLTLKGLTSVAPGEARVLQLFGRYSGTLRQDGLRWVNPFFQLRKISTRIRNHETTALKVNDADGNPIEIAAVVVWQVADTARAIFEVDDFSAFVGIQTETAVRHIANSYPYDAHNPNQMSLRDNADEITAKLSSEVAARVVAAGVRIVESRITHLAYSPEIAQAMLRRQQAGAVVAARQQIVEGAVGMVKLALDKLAENNVVQLDEERKATMVSNLLVVLCGDRDTQPVVNAGSLYQ</sequence>
<evidence type="ECO:0000313" key="3">
    <source>
        <dbReference type="EMBL" id="GAA1721895.1"/>
    </source>
</evidence>